<dbReference type="OrthoDB" id="10527399at2759"/>
<sequence length="416" mass="42831">MIAASQIGQSAKLCGAPVKSRTSRKSGRRSCVEQCSTRVNEESLLVKSGKIAINAAVAAALMGASGPASASKIAQLYRESQAEESLFAKIIRERGDKLPEISIPKGTSAPRLESKEEGEVYVPPKQVELVDIPLKLSEPVRTTTVAPSSRVPEPEPAKKSSVSQEGVVKIIGDLPSPPPAKRSEAPKEAPKLPFSFAAPKAEEAPKVSAPTLPLPPPAPAAKVEEAPKAEPTPVAEPPKPFGGFFSAPGTETKPAPAETTGEAGKPELPQQEPAVTPGTKITVPESKNIAPEAKVESPKPATKAPSAEAPAANDDPFAIFSQSAATPAPQKALAPKPEKRKPSEEAAAAGTGLPVWVGVGGSIAVAVAAFVANGKNQGEVRAAEEQLKEGAESAAQSTADLAKDLEPTTAKGSKEE</sequence>
<feature type="compositionally biased region" description="Basic and acidic residues" evidence="1">
    <location>
        <begin position="181"/>
        <end position="190"/>
    </location>
</feature>
<organism evidence="2 3">
    <name type="scientific">Coccomyxa subellipsoidea (strain C-169)</name>
    <name type="common">Green microalga</name>
    <dbReference type="NCBI Taxonomy" id="574566"/>
    <lineage>
        <taxon>Eukaryota</taxon>
        <taxon>Viridiplantae</taxon>
        <taxon>Chlorophyta</taxon>
        <taxon>core chlorophytes</taxon>
        <taxon>Trebouxiophyceae</taxon>
        <taxon>Trebouxiophyceae incertae sedis</taxon>
        <taxon>Coccomyxaceae</taxon>
        <taxon>Coccomyxa</taxon>
        <taxon>Coccomyxa subellipsoidea</taxon>
    </lineage>
</organism>
<comment type="caution">
    <text evidence="2">The sequence shown here is derived from an EMBL/GenBank/DDBJ whole genome shotgun (WGS) entry which is preliminary data.</text>
</comment>
<feature type="region of interest" description="Disordered" evidence="1">
    <location>
        <begin position="382"/>
        <end position="416"/>
    </location>
</feature>
<feature type="compositionally biased region" description="Basic and acidic residues" evidence="1">
    <location>
        <begin position="382"/>
        <end position="391"/>
    </location>
</feature>
<evidence type="ECO:0000313" key="3">
    <source>
        <dbReference type="Proteomes" id="UP000007264"/>
    </source>
</evidence>
<protein>
    <submittedName>
        <fullName evidence="2">Uncharacterized protein</fullName>
    </submittedName>
</protein>
<name>I0Z8H5_COCSC</name>
<evidence type="ECO:0000313" key="2">
    <source>
        <dbReference type="EMBL" id="EIE26944.1"/>
    </source>
</evidence>
<feature type="compositionally biased region" description="Basic and acidic residues" evidence="1">
    <location>
        <begin position="401"/>
        <end position="416"/>
    </location>
</feature>
<evidence type="ECO:0000256" key="1">
    <source>
        <dbReference type="SAM" id="MobiDB-lite"/>
    </source>
</evidence>
<feature type="compositionally biased region" description="Low complexity" evidence="1">
    <location>
        <begin position="298"/>
        <end position="312"/>
    </location>
</feature>
<reference evidence="2 3" key="1">
    <citation type="journal article" date="2012" name="Genome Biol.">
        <title>The genome of the polar eukaryotic microalga coccomyxa subellipsoidea reveals traits of cold adaptation.</title>
        <authorList>
            <person name="Blanc G."/>
            <person name="Agarkova I."/>
            <person name="Grimwood J."/>
            <person name="Kuo A."/>
            <person name="Brueggeman A."/>
            <person name="Dunigan D."/>
            <person name="Gurnon J."/>
            <person name="Ladunga I."/>
            <person name="Lindquist E."/>
            <person name="Lucas S."/>
            <person name="Pangilinan J."/>
            <person name="Proschold T."/>
            <person name="Salamov A."/>
            <person name="Schmutz J."/>
            <person name="Weeks D."/>
            <person name="Yamada T."/>
            <person name="Claverie J.M."/>
            <person name="Grigoriev I."/>
            <person name="Van Etten J."/>
            <person name="Lomsadze A."/>
            <person name="Borodovsky M."/>
        </authorList>
    </citation>
    <scope>NUCLEOTIDE SEQUENCE [LARGE SCALE GENOMIC DNA]</scope>
    <source>
        <strain evidence="2 3">C-169</strain>
    </source>
</reference>
<dbReference type="KEGG" id="csl:COCSUDRAFT_39891"/>
<dbReference type="Proteomes" id="UP000007264">
    <property type="component" value="Unassembled WGS sequence"/>
</dbReference>
<feature type="region of interest" description="Disordered" evidence="1">
    <location>
        <begin position="140"/>
        <end position="347"/>
    </location>
</feature>
<dbReference type="AlphaFoldDB" id="I0Z8H5"/>
<feature type="region of interest" description="Disordered" evidence="1">
    <location>
        <begin position="1"/>
        <end position="31"/>
    </location>
</feature>
<accession>I0Z8H5</accession>
<dbReference type="EMBL" id="AGSI01000002">
    <property type="protein sequence ID" value="EIE26944.1"/>
    <property type="molecule type" value="Genomic_DNA"/>
</dbReference>
<dbReference type="RefSeq" id="XP_005651488.1">
    <property type="nucleotide sequence ID" value="XM_005651431.1"/>
</dbReference>
<proteinExistence type="predicted"/>
<keyword evidence="3" id="KW-1185">Reference proteome</keyword>
<gene>
    <name evidence="2" type="ORF">COCSUDRAFT_39891</name>
</gene>
<dbReference type="GeneID" id="17044953"/>